<evidence type="ECO:0000313" key="6">
    <source>
        <dbReference type="Proteomes" id="UP000709466"/>
    </source>
</evidence>
<comment type="caution">
    <text evidence="5">The sequence shown here is derived from an EMBL/GenBank/DDBJ whole genome shotgun (WGS) entry which is preliminary data.</text>
</comment>
<sequence>MNDQDLTARIELGGAIVRDAAVMALDYFNRRETLTIDTKKNAQDLVSEADRNVETLIRDGLAKAFPNDGMLGEEHGLQAGTSGWRWIIDPIDGTAPYLHGLRSWSISVAVVRGDDIMAGWIAEPCAGRLYHAAKGRGAWQDDRRLTASKATSMTEGLTAIGSGDADKISRLVHGILSSGGNFQRNGSAALSLAHTAAGHYLGFVEPVLSPWDCAAGLLMVSEAGGYHIPHPLDRPAPVLACAAGVADALKDVIAAAE</sequence>
<dbReference type="InterPro" id="IPR020583">
    <property type="entry name" value="Inositol_monoP_metal-BS"/>
</dbReference>
<dbReference type="PANTHER" id="PTHR20854">
    <property type="entry name" value="INOSITOL MONOPHOSPHATASE"/>
    <property type="match status" value="1"/>
</dbReference>
<dbReference type="Proteomes" id="UP000709466">
    <property type="component" value="Unassembled WGS sequence"/>
</dbReference>
<evidence type="ECO:0000256" key="1">
    <source>
        <dbReference type="ARBA" id="ARBA00009759"/>
    </source>
</evidence>
<dbReference type="InterPro" id="IPR020550">
    <property type="entry name" value="Inositol_monophosphatase_CS"/>
</dbReference>
<dbReference type="PROSITE" id="PS00629">
    <property type="entry name" value="IMP_1"/>
    <property type="match status" value="1"/>
</dbReference>
<keyword evidence="4" id="KW-0460">Magnesium</keyword>
<comment type="similarity">
    <text evidence="1">Belongs to the inositol monophosphatase superfamily.</text>
</comment>
<evidence type="ECO:0000256" key="3">
    <source>
        <dbReference type="ARBA" id="ARBA00022801"/>
    </source>
</evidence>
<name>A0ABX0W0L0_9RHOB</name>
<dbReference type="InterPro" id="IPR000760">
    <property type="entry name" value="Inositol_monophosphatase-like"/>
</dbReference>
<dbReference type="RefSeq" id="WP_167638099.1">
    <property type="nucleotide sequence ID" value="NZ_JAATOP010000005.1"/>
</dbReference>
<evidence type="ECO:0000256" key="4">
    <source>
        <dbReference type="ARBA" id="ARBA00022842"/>
    </source>
</evidence>
<dbReference type="EMBL" id="JAATOP010000005">
    <property type="protein sequence ID" value="NIY72729.1"/>
    <property type="molecule type" value="Genomic_DNA"/>
</dbReference>
<dbReference type="Gene3D" id="3.40.190.80">
    <property type="match status" value="1"/>
</dbReference>
<dbReference type="SUPFAM" id="SSF56655">
    <property type="entry name" value="Carbohydrate phosphatase"/>
    <property type="match status" value="1"/>
</dbReference>
<dbReference type="Pfam" id="PF00459">
    <property type="entry name" value="Inositol_P"/>
    <property type="match status" value="1"/>
</dbReference>
<dbReference type="PRINTS" id="PR00377">
    <property type="entry name" value="IMPHPHTASES"/>
</dbReference>
<dbReference type="PROSITE" id="PS00630">
    <property type="entry name" value="IMP_2"/>
    <property type="match status" value="1"/>
</dbReference>
<keyword evidence="6" id="KW-1185">Reference proteome</keyword>
<evidence type="ECO:0000313" key="5">
    <source>
        <dbReference type="EMBL" id="NIY72729.1"/>
    </source>
</evidence>
<gene>
    <name evidence="5" type="ORF">HCZ30_09805</name>
</gene>
<keyword evidence="3" id="KW-0378">Hydrolase</keyword>
<dbReference type="Gene3D" id="3.30.540.10">
    <property type="entry name" value="Fructose-1,6-Bisphosphatase, subunit A, domain 1"/>
    <property type="match status" value="1"/>
</dbReference>
<protein>
    <submittedName>
        <fullName evidence="5">Inositol monophosphatase</fullName>
    </submittedName>
</protein>
<organism evidence="5 6">
    <name type="scientific">Marivivens donghaensis</name>
    <dbReference type="NCBI Taxonomy" id="1699413"/>
    <lineage>
        <taxon>Bacteria</taxon>
        <taxon>Pseudomonadati</taxon>
        <taxon>Pseudomonadota</taxon>
        <taxon>Alphaproteobacteria</taxon>
        <taxon>Rhodobacterales</taxon>
        <taxon>Paracoccaceae</taxon>
        <taxon>Marivivens group</taxon>
        <taxon>Marivivens</taxon>
    </lineage>
</organism>
<keyword evidence="2" id="KW-0479">Metal-binding</keyword>
<dbReference type="PANTHER" id="PTHR20854:SF4">
    <property type="entry name" value="INOSITOL-1-MONOPHOSPHATASE-RELATED"/>
    <property type="match status" value="1"/>
</dbReference>
<proteinExistence type="inferred from homology"/>
<reference evidence="5 6" key="1">
    <citation type="submission" date="2020-03" db="EMBL/GenBank/DDBJ databases">
        <title>Bacterial isolates of synthetic phycosphere.</title>
        <authorList>
            <person name="Fu H."/>
            <person name="Moran M.A."/>
        </authorList>
    </citation>
    <scope>NUCLEOTIDE SEQUENCE [LARGE SCALE GENOMIC DNA]</scope>
    <source>
        <strain evidence="5 6">HF1</strain>
    </source>
</reference>
<accession>A0ABX0W0L0</accession>
<evidence type="ECO:0000256" key="2">
    <source>
        <dbReference type="ARBA" id="ARBA00022723"/>
    </source>
</evidence>